<comment type="caution">
    <text evidence="2">The sequence shown here is derived from an EMBL/GenBank/DDBJ whole genome shotgun (WGS) entry which is preliminary data.</text>
</comment>
<evidence type="ECO:0008006" key="4">
    <source>
        <dbReference type="Google" id="ProtNLM"/>
    </source>
</evidence>
<dbReference type="PROSITE" id="PS51257">
    <property type="entry name" value="PROKAR_LIPOPROTEIN"/>
    <property type="match status" value="1"/>
</dbReference>
<keyword evidence="1" id="KW-0732">Signal</keyword>
<dbReference type="EMBL" id="JAGKQQ010000001">
    <property type="protein sequence ID" value="MBP3956808.1"/>
    <property type="molecule type" value="Genomic_DNA"/>
</dbReference>
<protein>
    <recommendedName>
        <fullName evidence="4">Carboxypeptidase regulatory-like domain-containing protein</fullName>
    </recommendedName>
</protein>
<name>A0ABS5BSV6_9BACT</name>
<reference evidence="2 3" key="1">
    <citation type="submission" date="2021-04" db="EMBL/GenBank/DDBJ databases">
        <authorList>
            <person name="Ivanova A."/>
        </authorList>
    </citation>
    <scope>NUCLEOTIDE SEQUENCE [LARGE SCALE GENOMIC DNA]</scope>
    <source>
        <strain evidence="2 3">G18</strain>
    </source>
</reference>
<dbReference type="RefSeq" id="WP_210655277.1">
    <property type="nucleotide sequence ID" value="NZ_JAGKQQ010000001.1"/>
</dbReference>
<accession>A0ABS5BSV6</accession>
<evidence type="ECO:0000313" key="3">
    <source>
        <dbReference type="Proteomes" id="UP000676565"/>
    </source>
</evidence>
<dbReference type="Proteomes" id="UP000676565">
    <property type="component" value="Unassembled WGS sequence"/>
</dbReference>
<organism evidence="2 3">
    <name type="scientific">Gemmata palustris</name>
    <dbReference type="NCBI Taxonomy" id="2822762"/>
    <lineage>
        <taxon>Bacteria</taxon>
        <taxon>Pseudomonadati</taxon>
        <taxon>Planctomycetota</taxon>
        <taxon>Planctomycetia</taxon>
        <taxon>Gemmatales</taxon>
        <taxon>Gemmataceae</taxon>
        <taxon>Gemmata</taxon>
    </lineage>
</organism>
<proteinExistence type="predicted"/>
<sequence length="165" mass="17144">MRRLVALVSLSAALASGCAGESTNDGPVTAHPVTGRVIYDGKPAAGVSVILLPSDAPMVPRIPHNPNGVTKDDGTFTITTFSEGDGAAEGGYQVLLTWPYDPAELAAKGETSDEAKDMDRLMGWYDAAHTPVSVRVKPGANEIPTINIPKITRPAGAVQGIPGRN</sequence>
<gene>
    <name evidence="2" type="ORF">J8F10_16160</name>
</gene>
<evidence type="ECO:0000256" key="1">
    <source>
        <dbReference type="SAM" id="SignalP"/>
    </source>
</evidence>
<feature type="chain" id="PRO_5045913946" description="Carboxypeptidase regulatory-like domain-containing protein" evidence="1">
    <location>
        <begin position="22"/>
        <end position="165"/>
    </location>
</feature>
<evidence type="ECO:0000313" key="2">
    <source>
        <dbReference type="EMBL" id="MBP3956808.1"/>
    </source>
</evidence>
<keyword evidence="3" id="KW-1185">Reference proteome</keyword>
<feature type="signal peptide" evidence="1">
    <location>
        <begin position="1"/>
        <end position="21"/>
    </location>
</feature>